<evidence type="ECO:0000313" key="3">
    <source>
        <dbReference type="Proteomes" id="UP001370758"/>
    </source>
</evidence>
<protein>
    <submittedName>
        <fullName evidence="2">Uncharacterized protein</fullName>
    </submittedName>
</protein>
<evidence type="ECO:0000313" key="2">
    <source>
        <dbReference type="EMBL" id="KAK6501314.1"/>
    </source>
</evidence>
<reference evidence="2 3" key="1">
    <citation type="submission" date="2023-08" db="EMBL/GenBank/DDBJ databases">
        <authorList>
            <person name="Palmer J.M."/>
        </authorList>
    </citation>
    <scope>NUCLEOTIDE SEQUENCE [LARGE SCALE GENOMIC DNA]</scope>
    <source>
        <strain evidence="2 3">TWF481</strain>
    </source>
</reference>
<comment type="caution">
    <text evidence="2">The sequence shown here is derived from an EMBL/GenBank/DDBJ whole genome shotgun (WGS) entry which is preliminary data.</text>
</comment>
<feature type="signal peptide" evidence="1">
    <location>
        <begin position="1"/>
        <end position="20"/>
    </location>
</feature>
<dbReference type="EMBL" id="JAVHJL010000006">
    <property type="protein sequence ID" value="KAK6501314.1"/>
    <property type="molecule type" value="Genomic_DNA"/>
</dbReference>
<keyword evidence="3" id="KW-1185">Reference proteome</keyword>
<feature type="chain" id="PRO_5043474471" evidence="1">
    <location>
        <begin position="21"/>
        <end position="293"/>
    </location>
</feature>
<proteinExistence type="predicted"/>
<name>A0AAV9W2Y0_9PEZI</name>
<accession>A0AAV9W2Y0</accession>
<organism evidence="2 3">
    <name type="scientific">Arthrobotrys musiformis</name>
    <dbReference type="NCBI Taxonomy" id="47236"/>
    <lineage>
        <taxon>Eukaryota</taxon>
        <taxon>Fungi</taxon>
        <taxon>Dikarya</taxon>
        <taxon>Ascomycota</taxon>
        <taxon>Pezizomycotina</taxon>
        <taxon>Orbiliomycetes</taxon>
        <taxon>Orbiliales</taxon>
        <taxon>Orbiliaceae</taxon>
        <taxon>Arthrobotrys</taxon>
    </lineage>
</organism>
<dbReference type="Proteomes" id="UP001370758">
    <property type="component" value="Unassembled WGS sequence"/>
</dbReference>
<gene>
    <name evidence="2" type="ORF">TWF481_009155</name>
</gene>
<sequence>MLFNQIFTFSALLFAASSFAATCAPNKSCTSLPKSVVTSCSKVISAKKAKYTTCTVLKTVIPQKTTKTVTVTRPKATIFQDKWATATFDETSTVSVYSTVTGYTTTVFAEEVPVTSTSVEVLSFTDTTTVTYSSISTKFGFPLKRRAATPCTTVPKSCSCLLTKTTTKTVTAPRQTVTTTRTLPVETVIVQRLATASVTVITSVTTIIQDSTTLTESEYTTYTVTATETIQSSETTTATFTTTVQATVTACEDPRRQFCGVFCNPIWADYYNCGGCGRACTGSQICNNSVCQP</sequence>
<dbReference type="AlphaFoldDB" id="A0AAV9W2Y0"/>
<keyword evidence="1" id="KW-0732">Signal</keyword>
<evidence type="ECO:0000256" key="1">
    <source>
        <dbReference type="SAM" id="SignalP"/>
    </source>
</evidence>